<dbReference type="Proteomes" id="UP000199259">
    <property type="component" value="Unassembled WGS sequence"/>
</dbReference>
<dbReference type="PANTHER" id="PTHR45644:SF3">
    <property type="entry name" value="FI08533P-RELATED"/>
    <property type="match status" value="1"/>
</dbReference>
<dbReference type="SUPFAM" id="SSF52540">
    <property type="entry name" value="P-loop containing nucleoside triphosphate hydrolases"/>
    <property type="match status" value="1"/>
</dbReference>
<comment type="similarity">
    <text evidence="4">Belongs to the AAA ATPase family.</text>
</comment>
<dbReference type="Gene3D" id="3.40.50.300">
    <property type="entry name" value="P-loop containing nucleotide triphosphate hydrolases"/>
    <property type="match status" value="1"/>
</dbReference>
<protein>
    <submittedName>
        <fullName evidence="6">AAA+-type ATPase, SpoVK/Ycf46/Vps4 family</fullName>
    </submittedName>
</protein>
<evidence type="ECO:0000256" key="4">
    <source>
        <dbReference type="RuleBase" id="RU003651"/>
    </source>
</evidence>
<dbReference type="AlphaFoldDB" id="A0A7Z7AYB9"/>
<proteinExistence type="inferred from homology"/>
<dbReference type="EMBL" id="FNCA01000002">
    <property type="protein sequence ID" value="SDF45026.1"/>
    <property type="molecule type" value="Genomic_DNA"/>
</dbReference>
<accession>A0A7Z7AYB9</accession>
<dbReference type="Gene3D" id="1.10.8.60">
    <property type="match status" value="1"/>
</dbReference>
<dbReference type="GO" id="GO:0005524">
    <property type="term" value="F:ATP binding"/>
    <property type="evidence" value="ECO:0007669"/>
    <property type="project" value="UniProtKB-KW"/>
</dbReference>
<dbReference type="PANTHER" id="PTHR45644">
    <property type="entry name" value="AAA ATPASE, PUTATIVE (AFU_ORTHOLOGUE AFUA_2G12920)-RELATED-RELATED"/>
    <property type="match status" value="1"/>
</dbReference>
<evidence type="ECO:0000313" key="7">
    <source>
        <dbReference type="Proteomes" id="UP000199259"/>
    </source>
</evidence>
<dbReference type="CDD" id="cd19481">
    <property type="entry name" value="RecA-like_protease"/>
    <property type="match status" value="1"/>
</dbReference>
<keyword evidence="2 4" id="KW-0547">Nucleotide-binding</keyword>
<dbReference type="Pfam" id="PF17862">
    <property type="entry name" value="AAA_lid_3"/>
    <property type="match status" value="1"/>
</dbReference>
<organism evidence="6 7">
    <name type="scientific">Methanolobus vulcani</name>
    <dbReference type="NCBI Taxonomy" id="38026"/>
    <lineage>
        <taxon>Archaea</taxon>
        <taxon>Methanobacteriati</taxon>
        <taxon>Methanobacteriota</taxon>
        <taxon>Stenosarchaea group</taxon>
        <taxon>Methanomicrobia</taxon>
        <taxon>Methanosarcinales</taxon>
        <taxon>Methanosarcinaceae</taxon>
        <taxon>Methanolobus</taxon>
    </lineage>
</organism>
<dbReference type="InterPro" id="IPR003959">
    <property type="entry name" value="ATPase_AAA_core"/>
</dbReference>
<dbReference type="InterPro" id="IPR051701">
    <property type="entry name" value="Mito_OM_Translocase_MSP1"/>
</dbReference>
<comment type="caution">
    <text evidence="6">The sequence shown here is derived from an EMBL/GenBank/DDBJ whole genome shotgun (WGS) entry which is preliminary data.</text>
</comment>
<keyword evidence="7" id="KW-1185">Reference proteome</keyword>
<reference evidence="6 7" key="1">
    <citation type="submission" date="2016-10" db="EMBL/GenBank/DDBJ databases">
        <authorList>
            <person name="Varghese N."/>
            <person name="Submissions S."/>
        </authorList>
    </citation>
    <scope>NUCLEOTIDE SEQUENCE [LARGE SCALE GENOMIC DNA]</scope>
    <source>
        <strain evidence="6 7">PL 12/M</strain>
    </source>
</reference>
<name>A0A7Z7AYB9_9EURY</name>
<dbReference type="GO" id="GO:0016887">
    <property type="term" value="F:ATP hydrolysis activity"/>
    <property type="evidence" value="ECO:0007669"/>
    <property type="project" value="InterPro"/>
</dbReference>
<evidence type="ECO:0000259" key="5">
    <source>
        <dbReference type="SMART" id="SM00382"/>
    </source>
</evidence>
<feature type="domain" description="AAA+ ATPase" evidence="5">
    <location>
        <begin position="233"/>
        <end position="368"/>
    </location>
</feature>
<dbReference type="Pfam" id="PF00004">
    <property type="entry name" value="AAA"/>
    <property type="match status" value="1"/>
</dbReference>
<dbReference type="PROSITE" id="PS00674">
    <property type="entry name" value="AAA"/>
    <property type="match status" value="1"/>
</dbReference>
<dbReference type="InterPro" id="IPR003960">
    <property type="entry name" value="ATPase_AAA_CS"/>
</dbReference>
<evidence type="ECO:0000313" key="6">
    <source>
        <dbReference type="EMBL" id="SDF45026.1"/>
    </source>
</evidence>
<dbReference type="SMART" id="SM00382">
    <property type="entry name" value="AAA"/>
    <property type="match status" value="1"/>
</dbReference>
<evidence type="ECO:0000256" key="2">
    <source>
        <dbReference type="ARBA" id="ARBA00022741"/>
    </source>
</evidence>
<keyword evidence="3 4" id="KW-0067">ATP-binding</keyword>
<gene>
    <name evidence="6" type="ORF">SAMN04488589_0560</name>
</gene>
<dbReference type="GO" id="GO:0016020">
    <property type="term" value="C:membrane"/>
    <property type="evidence" value="ECO:0007669"/>
    <property type="project" value="UniProtKB-SubCell"/>
</dbReference>
<dbReference type="InterPro" id="IPR041569">
    <property type="entry name" value="AAA_lid_3"/>
</dbReference>
<dbReference type="InterPro" id="IPR027417">
    <property type="entry name" value="P-loop_NTPase"/>
</dbReference>
<dbReference type="InterPro" id="IPR003593">
    <property type="entry name" value="AAA+_ATPase"/>
</dbReference>
<sequence length="448" mass="51170">MYNIECLNDYKILKFPLKMTSSGIIMSDTTLDIVELLLTAQIYSKYPEMDASDLPKETRKYYWSRDHKTVPKPIRVTVKDIEKIFGEESIDNKLKSLPFINIDDKEFSAKITALEIGAEWFQKKDEQRDRISQNPVLAFYFEKRQTEGADYKSAKSKVRPKEVDREWIESLIADIEKEEGGSDMLKLAQISAPEDIRQTMKDFVLTHEQEEETKKIVKAIQYRDYLKHIGLYDVGKILMVGPPGTGKTSLAKAMSEHLAIPFVEVRLSMITDQYLGETAKNIDRVFNLAKKLSPCILFIDEFDFVAKTRSSDEHAALKRAVNTLLKAIDNISLTTDGVLLLAATNHPKMLDSAAWRRFDEIMKFPLPDVDMRKKILDIVTKEIKGDFDTAEIAALTHGYSGSDLRMVIREGVLSALVTERMELTQKDMLNAVAAFDERAVIKTNEYEE</sequence>
<evidence type="ECO:0000256" key="1">
    <source>
        <dbReference type="ARBA" id="ARBA00004167"/>
    </source>
</evidence>
<comment type="subcellular location">
    <subcellularLocation>
        <location evidence="1">Membrane</location>
        <topology evidence="1">Single-pass membrane protein</topology>
    </subcellularLocation>
</comment>
<evidence type="ECO:0000256" key="3">
    <source>
        <dbReference type="ARBA" id="ARBA00022840"/>
    </source>
</evidence>